<organism evidence="2">
    <name type="scientific">Heliothis virescens</name>
    <name type="common">Tobacco budworm moth</name>
    <dbReference type="NCBI Taxonomy" id="7102"/>
    <lineage>
        <taxon>Eukaryota</taxon>
        <taxon>Metazoa</taxon>
        <taxon>Ecdysozoa</taxon>
        <taxon>Arthropoda</taxon>
        <taxon>Hexapoda</taxon>
        <taxon>Insecta</taxon>
        <taxon>Pterygota</taxon>
        <taxon>Neoptera</taxon>
        <taxon>Endopterygota</taxon>
        <taxon>Lepidoptera</taxon>
        <taxon>Glossata</taxon>
        <taxon>Ditrysia</taxon>
        <taxon>Noctuoidea</taxon>
        <taxon>Noctuidae</taxon>
        <taxon>Heliothinae</taxon>
        <taxon>Heliothis</taxon>
    </lineage>
</organism>
<comment type="caution">
    <text evidence="2">The sequence shown here is derived from an EMBL/GenBank/DDBJ whole genome shotgun (WGS) entry which is preliminary data.</text>
</comment>
<dbReference type="EMBL" id="NWSH01002886">
    <property type="protein sequence ID" value="PCG67365.1"/>
    <property type="molecule type" value="Genomic_DNA"/>
</dbReference>
<keyword evidence="1" id="KW-0732">Signal</keyword>
<feature type="signal peptide" evidence="1">
    <location>
        <begin position="1"/>
        <end position="18"/>
    </location>
</feature>
<dbReference type="Pfam" id="PF03392">
    <property type="entry name" value="OS-D"/>
    <property type="match status" value="1"/>
</dbReference>
<gene>
    <name evidence="2" type="ORF">B5V51_6484</name>
</gene>
<proteinExistence type="predicted"/>
<dbReference type="Gene3D" id="1.10.2080.10">
    <property type="entry name" value="Insect odorant-binding protein A10/Ejaculatory bulb-specific protein 3"/>
    <property type="match status" value="1"/>
</dbReference>
<dbReference type="PANTHER" id="PTHR11257:SF12">
    <property type="entry name" value="EJACULATORY BULB-SPECIFIC PROTEIN 3-RELATED"/>
    <property type="match status" value="1"/>
</dbReference>
<protein>
    <recommendedName>
        <fullName evidence="3">Chemosensory protein</fullName>
    </recommendedName>
</protein>
<accession>A0A2A4J5K3</accession>
<dbReference type="InterPro" id="IPR005055">
    <property type="entry name" value="A10/PebIII"/>
</dbReference>
<dbReference type="AlphaFoldDB" id="A0A2A4J5K3"/>
<name>A0A2A4J5K3_HELVI</name>
<evidence type="ECO:0008006" key="3">
    <source>
        <dbReference type="Google" id="ProtNLM"/>
    </source>
</evidence>
<sequence>MRTFIVLCFLGLVALTLARPDTKYTNKYDNINLDEILANQRLLVPYLKCILEEGKCTPEGKELKSHIREALEEDCAKCTDNQRKGTRKVLAHLINHEEGYWNRLKAKYDPESKYTSKHEQELRELKQ</sequence>
<evidence type="ECO:0000256" key="1">
    <source>
        <dbReference type="SAM" id="SignalP"/>
    </source>
</evidence>
<evidence type="ECO:0000313" key="2">
    <source>
        <dbReference type="EMBL" id="PCG67365.1"/>
    </source>
</evidence>
<reference evidence="2" key="1">
    <citation type="submission" date="2017-09" db="EMBL/GenBank/DDBJ databases">
        <title>Contemporary evolution of a Lepidopteran species, Heliothis virescens, in response to modern agricultural practices.</title>
        <authorList>
            <person name="Fritz M.L."/>
            <person name="Deyonke A.M."/>
            <person name="Papanicolaou A."/>
            <person name="Micinski S."/>
            <person name="Westbrook J."/>
            <person name="Gould F."/>
        </authorList>
    </citation>
    <scope>NUCLEOTIDE SEQUENCE [LARGE SCALE GENOMIC DNA]</scope>
    <source>
        <strain evidence="2">HvINT-</strain>
        <tissue evidence="2">Whole body</tissue>
    </source>
</reference>
<dbReference type="SUPFAM" id="SSF100910">
    <property type="entry name" value="Chemosensory protein Csp2"/>
    <property type="match status" value="1"/>
</dbReference>
<dbReference type="InterPro" id="IPR036682">
    <property type="entry name" value="OS_D_A10/PebIII_sf"/>
</dbReference>
<feature type="chain" id="PRO_5012765713" description="Chemosensory protein" evidence="1">
    <location>
        <begin position="19"/>
        <end position="127"/>
    </location>
</feature>
<dbReference type="PANTHER" id="PTHR11257">
    <property type="entry name" value="CHEMOSENSORY PROTEIN-RELATED"/>
    <property type="match status" value="1"/>
</dbReference>